<comment type="caution">
    <text evidence="1">The sequence shown here is derived from an EMBL/GenBank/DDBJ whole genome shotgun (WGS) entry which is preliminary data.</text>
</comment>
<dbReference type="AlphaFoldDB" id="A0AAW8UE69"/>
<proteinExistence type="predicted"/>
<evidence type="ECO:0000313" key="2">
    <source>
        <dbReference type="Proteomes" id="UP001250218"/>
    </source>
</evidence>
<protein>
    <recommendedName>
        <fullName evidence="3">YolD-like family protein</fullName>
    </recommendedName>
</protein>
<sequence length="127" mass="15187">MSRVDRSYSKYESIRMYEDRGKMKWNPFATAELASAHRNYHSEFEFKEPDFSLEQDEIKMMLSFALEVQLNIKIELIDKKIVVGNIHLWKNETLFVFKESSGHYLEIEIKNIKGLSDDMYFDSYIKK</sequence>
<dbReference type="RefSeq" id="WP_311843551.1">
    <property type="nucleotide sequence ID" value="NZ_JARQDC010000002.1"/>
</dbReference>
<accession>A0AAW8UE69</accession>
<name>A0AAW8UE69_9LACT</name>
<gene>
    <name evidence="1" type="ORF">P7I04_04730</name>
</gene>
<dbReference type="EMBL" id="JARQDL010000003">
    <property type="protein sequence ID" value="MDT2945345.1"/>
    <property type="molecule type" value="Genomic_DNA"/>
</dbReference>
<dbReference type="Proteomes" id="UP001250218">
    <property type="component" value="Unassembled WGS sequence"/>
</dbReference>
<reference evidence="1" key="1">
    <citation type="submission" date="2023-03" db="EMBL/GenBank/DDBJ databases">
        <authorList>
            <person name="Shen W."/>
            <person name="Cai J."/>
        </authorList>
    </citation>
    <scope>NUCLEOTIDE SEQUENCE</scope>
    <source>
        <strain evidence="1">Y37</strain>
    </source>
</reference>
<evidence type="ECO:0008006" key="3">
    <source>
        <dbReference type="Google" id="ProtNLM"/>
    </source>
</evidence>
<organism evidence="1 2">
    <name type="scientific">Lactococcus lactis</name>
    <dbReference type="NCBI Taxonomy" id="1358"/>
    <lineage>
        <taxon>Bacteria</taxon>
        <taxon>Bacillati</taxon>
        <taxon>Bacillota</taxon>
        <taxon>Bacilli</taxon>
        <taxon>Lactobacillales</taxon>
        <taxon>Streptococcaceae</taxon>
        <taxon>Lactococcus</taxon>
    </lineage>
</organism>
<evidence type="ECO:0000313" key="1">
    <source>
        <dbReference type="EMBL" id="MDT2945345.1"/>
    </source>
</evidence>